<feature type="region of interest" description="Disordered" evidence="1">
    <location>
        <begin position="1"/>
        <end position="280"/>
    </location>
</feature>
<reference evidence="3 4" key="1">
    <citation type="submission" date="2018-09" db="EMBL/GenBank/DDBJ databases">
        <authorList>
            <person name="Grouzdev D.S."/>
            <person name="Krutkina M.S."/>
        </authorList>
    </citation>
    <scope>NUCLEOTIDE SEQUENCE [LARGE SCALE GENOMIC DNA]</scope>
    <source>
        <strain evidence="3 4">RmlP001</strain>
    </source>
</reference>
<feature type="compositionally biased region" description="Basic residues" evidence="1">
    <location>
        <begin position="198"/>
        <end position="224"/>
    </location>
</feature>
<dbReference type="GO" id="GO:0032259">
    <property type="term" value="P:methylation"/>
    <property type="evidence" value="ECO:0007669"/>
    <property type="project" value="UniProtKB-KW"/>
</dbReference>
<keyword evidence="4" id="KW-1185">Reference proteome</keyword>
<gene>
    <name evidence="3" type="ORF">D3272_18445</name>
</gene>
<organism evidence="3 4">
    <name type="scientific">Lichenibacterium ramalinae</name>
    <dbReference type="NCBI Taxonomy" id="2316527"/>
    <lineage>
        <taxon>Bacteria</taxon>
        <taxon>Pseudomonadati</taxon>
        <taxon>Pseudomonadota</taxon>
        <taxon>Alphaproteobacteria</taxon>
        <taxon>Hyphomicrobiales</taxon>
        <taxon>Lichenihabitantaceae</taxon>
        <taxon>Lichenibacterium</taxon>
    </lineage>
</organism>
<evidence type="ECO:0000256" key="1">
    <source>
        <dbReference type="SAM" id="MobiDB-lite"/>
    </source>
</evidence>
<feature type="compositionally biased region" description="Low complexity" evidence="1">
    <location>
        <begin position="150"/>
        <end position="163"/>
    </location>
</feature>
<dbReference type="InterPro" id="IPR013216">
    <property type="entry name" value="Methyltransf_11"/>
</dbReference>
<sequence>MPSACSATRNWPRSSGATDDRRPGLRRQPHGGPAPGAERHRDRRALARRPPARRAPARRRAPRHRPVLRRPRQPRRRHPAGIPAPVRPPAPRGGPRGDGLRRVGPAASREGVAPFRLAGLRAGRPRGTAGRHRAGVERHHPPARPRRPGSHAGPRGAAAAARAARLRHRGPAPLPPPSRAAPHPGGGRDARRPDLSRRHPGRARRARGRRGGGPRSVPRRRRLHAGSPRPDRGPPPRQRGLRDHHDDGGPGPSRRRRHPPAIGASPRDRESMSLVETQPEPKAGLRAKIVDEFATLFQTHDITGPVLEIAGGGREGAIAQAPFLKGMERHVVVAGDGGEAGGVHFHKGNANDLTPLFDDACFSAVIWDRALERDARFWLTVAEIRRVLSPGGTLVVCTRGFGKTNKFGVKVVGASGNAIPFLTATAAVSAAGGDHVRFSPQGLRRMVLDGFDVKELRSVFMTPHLFAVAQKA</sequence>
<dbReference type="Gene3D" id="3.40.50.150">
    <property type="entry name" value="Vaccinia Virus protein VP39"/>
    <property type="match status" value="1"/>
</dbReference>
<dbReference type="Pfam" id="PF08241">
    <property type="entry name" value="Methyltransf_11"/>
    <property type="match status" value="1"/>
</dbReference>
<reference evidence="3 4" key="2">
    <citation type="submission" date="2019-02" db="EMBL/GenBank/DDBJ databases">
        <title>'Lichenibacterium ramalinii' gen. nov. sp. nov., 'Lichenibacterium minor' gen. nov. sp. nov.</title>
        <authorList>
            <person name="Pankratov T."/>
        </authorList>
    </citation>
    <scope>NUCLEOTIDE SEQUENCE [LARGE SCALE GENOMIC DNA]</scope>
    <source>
        <strain evidence="3 4">RmlP001</strain>
    </source>
</reference>
<evidence type="ECO:0000313" key="3">
    <source>
        <dbReference type="EMBL" id="RYB03133.1"/>
    </source>
</evidence>
<evidence type="ECO:0000313" key="4">
    <source>
        <dbReference type="Proteomes" id="UP000289411"/>
    </source>
</evidence>
<feature type="compositionally biased region" description="Basic and acidic residues" evidence="1">
    <location>
        <begin position="186"/>
        <end position="197"/>
    </location>
</feature>
<proteinExistence type="predicted"/>
<keyword evidence="3" id="KW-0489">Methyltransferase</keyword>
<comment type="caution">
    <text evidence="3">The sequence shown here is derived from an EMBL/GenBank/DDBJ whole genome shotgun (WGS) entry which is preliminary data.</text>
</comment>
<dbReference type="AlphaFoldDB" id="A0A4Q2RAZ4"/>
<feature type="compositionally biased region" description="Basic and acidic residues" evidence="1">
    <location>
        <begin position="229"/>
        <end position="248"/>
    </location>
</feature>
<dbReference type="Proteomes" id="UP000289411">
    <property type="component" value="Unassembled WGS sequence"/>
</dbReference>
<keyword evidence="3" id="KW-0808">Transferase</keyword>
<dbReference type="OrthoDB" id="161159at2"/>
<dbReference type="InterPro" id="IPR029063">
    <property type="entry name" value="SAM-dependent_MTases_sf"/>
</dbReference>
<dbReference type="GO" id="GO:0008757">
    <property type="term" value="F:S-adenosylmethionine-dependent methyltransferase activity"/>
    <property type="evidence" value="ECO:0007669"/>
    <property type="project" value="InterPro"/>
</dbReference>
<feature type="compositionally biased region" description="Basic residues" evidence="1">
    <location>
        <begin position="41"/>
        <end position="79"/>
    </location>
</feature>
<accession>A0A4Q2RAZ4</accession>
<feature type="compositionally biased region" description="Low complexity" evidence="1">
    <location>
        <begin position="116"/>
        <end position="128"/>
    </location>
</feature>
<protein>
    <submittedName>
        <fullName evidence="3">Methyltransferase domain-containing protein</fullName>
    </submittedName>
</protein>
<dbReference type="SUPFAM" id="SSF53335">
    <property type="entry name" value="S-adenosyl-L-methionine-dependent methyltransferases"/>
    <property type="match status" value="1"/>
</dbReference>
<dbReference type="EMBL" id="QYBC01000016">
    <property type="protein sequence ID" value="RYB03133.1"/>
    <property type="molecule type" value="Genomic_DNA"/>
</dbReference>
<feature type="domain" description="Methyltransferase type 11" evidence="2">
    <location>
        <begin position="343"/>
        <end position="396"/>
    </location>
</feature>
<feature type="compositionally biased region" description="Polar residues" evidence="1">
    <location>
        <begin position="1"/>
        <end position="17"/>
    </location>
</feature>
<name>A0A4Q2RAZ4_9HYPH</name>
<evidence type="ECO:0000259" key="2">
    <source>
        <dbReference type="Pfam" id="PF08241"/>
    </source>
</evidence>